<evidence type="ECO:0000256" key="1">
    <source>
        <dbReference type="SAM" id="SignalP"/>
    </source>
</evidence>
<dbReference type="InterPro" id="IPR015160">
    <property type="entry name" value="STb_secrete"/>
</dbReference>
<feature type="signal peptide" evidence="1">
    <location>
        <begin position="1"/>
        <end position="21"/>
    </location>
</feature>
<feature type="chain" id="PRO_5005875765" evidence="1">
    <location>
        <begin position="22"/>
        <end position="64"/>
    </location>
</feature>
<dbReference type="Pfam" id="PF09075">
    <property type="entry name" value="STb_secrete"/>
    <property type="match status" value="1"/>
</dbReference>
<dbReference type="AlphaFoldDB" id="A0A0N1KIS4"/>
<protein>
    <submittedName>
        <fullName evidence="2">Uncharacterized protein</fullName>
    </submittedName>
</protein>
<dbReference type="Proteomes" id="UP000053226">
    <property type="component" value="Unassembled WGS sequence"/>
</dbReference>
<evidence type="ECO:0000313" key="3">
    <source>
        <dbReference type="Proteomes" id="UP000053226"/>
    </source>
</evidence>
<organism evidence="2 3">
    <name type="scientific">Moellerella wisconsensis ATCC 35017</name>
    <dbReference type="NCBI Taxonomy" id="1354267"/>
    <lineage>
        <taxon>Bacteria</taxon>
        <taxon>Pseudomonadati</taxon>
        <taxon>Pseudomonadota</taxon>
        <taxon>Gammaproteobacteria</taxon>
        <taxon>Enterobacterales</taxon>
        <taxon>Morganellaceae</taxon>
        <taxon>Moellerella</taxon>
    </lineage>
</organism>
<dbReference type="SUPFAM" id="SSF57007">
    <property type="entry name" value="Heat-stable enterotoxin B"/>
    <property type="match status" value="1"/>
</dbReference>
<name>A0A0N1KIS4_9GAMM</name>
<accession>A0A0N1KIS4</accession>
<dbReference type="RefSeq" id="WP_053908116.1">
    <property type="nucleotide sequence ID" value="NZ_CAWMUS010000018.1"/>
</dbReference>
<dbReference type="InterPro" id="IPR036479">
    <property type="entry name" value="STb_sf"/>
</dbReference>
<reference evidence="2 3" key="1">
    <citation type="submission" date="2015-07" db="EMBL/GenBank/DDBJ databases">
        <title>ATOL: Assembling a taxonomically balanced genome-scale reconstruction of the evolutionary history of the Enterobacteriaceae.</title>
        <authorList>
            <person name="Plunkett G.III."/>
            <person name="Neeno-Eckwall E.C."/>
            <person name="Glasner J.D."/>
            <person name="Perna N.T."/>
        </authorList>
    </citation>
    <scope>NUCLEOTIDE SEQUENCE [LARGE SCALE GENOMIC DNA]</scope>
    <source>
        <strain evidence="2 3">ATCC 35017</strain>
    </source>
</reference>
<gene>
    <name evidence="2" type="ORF">M992_1678</name>
</gene>
<keyword evidence="3" id="KW-1185">Reference proteome</keyword>
<dbReference type="Gene3D" id="1.20.10.10">
    <property type="entry name" value="Heat-stable enterotoxin B"/>
    <property type="match status" value="1"/>
</dbReference>
<sequence>MKKIIIASALILQVLAFNSYAGNSKCEDYHQAIIDNCNSGTGGISSGSMGACFGAQLGAWIAGC</sequence>
<dbReference type="EMBL" id="LGAA01000018">
    <property type="protein sequence ID" value="KPD02525.1"/>
    <property type="molecule type" value="Genomic_DNA"/>
</dbReference>
<evidence type="ECO:0000313" key="2">
    <source>
        <dbReference type="EMBL" id="KPD02525.1"/>
    </source>
</evidence>
<comment type="caution">
    <text evidence="2">The sequence shown here is derived from an EMBL/GenBank/DDBJ whole genome shotgun (WGS) entry which is preliminary data.</text>
</comment>
<keyword evidence="1" id="KW-0732">Signal</keyword>
<proteinExistence type="predicted"/>
<dbReference type="OrthoDB" id="9925785at2"/>